<comment type="caution">
    <text evidence="10">The sequence shown here is derived from an EMBL/GenBank/DDBJ whole genome shotgun (WGS) entry which is preliminary data.</text>
</comment>
<comment type="similarity">
    <text evidence="2">Belongs to the GSP F family.</text>
</comment>
<evidence type="ECO:0000313" key="11">
    <source>
        <dbReference type="Proteomes" id="UP000229166"/>
    </source>
</evidence>
<gene>
    <name evidence="10" type="ORF">COX92_02505</name>
</gene>
<comment type="subcellular location">
    <subcellularLocation>
        <location evidence="1">Cell inner membrane</location>
        <topology evidence="1">Multi-pass membrane protein</topology>
    </subcellularLocation>
</comment>
<evidence type="ECO:0000256" key="6">
    <source>
        <dbReference type="ARBA" id="ARBA00022989"/>
    </source>
</evidence>
<reference evidence="11" key="1">
    <citation type="submission" date="2017-09" db="EMBL/GenBank/DDBJ databases">
        <title>Depth-based differentiation of microbial function through sediment-hosted aquifers and enrichment of novel symbionts in the deep terrestrial subsurface.</title>
        <authorList>
            <person name="Probst A.J."/>
            <person name="Ladd B."/>
            <person name="Jarett J.K."/>
            <person name="Geller-Mcgrath D.E."/>
            <person name="Sieber C.M.K."/>
            <person name="Emerson J.B."/>
            <person name="Anantharaman K."/>
            <person name="Thomas B.C."/>
            <person name="Malmstrom R."/>
            <person name="Stieglmeier M."/>
            <person name="Klingl A."/>
            <person name="Woyke T."/>
            <person name="Ryan C.M."/>
            <person name="Banfield J.F."/>
        </authorList>
    </citation>
    <scope>NUCLEOTIDE SEQUENCE [LARGE SCALE GENOMIC DNA]</scope>
</reference>
<evidence type="ECO:0000256" key="2">
    <source>
        <dbReference type="ARBA" id="ARBA00005745"/>
    </source>
</evidence>
<keyword evidence="6 8" id="KW-1133">Transmembrane helix</keyword>
<dbReference type="AlphaFoldDB" id="A0A2M7UTW0"/>
<evidence type="ECO:0000256" key="1">
    <source>
        <dbReference type="ARBA" id="ARBA00004429"/>
    </source>
</evidence>
<evidence type="ECO:0000313" key="10">
    <source>
        <dbReference type="EMBL" id="PIZ86836.1"/>
    </source>
</evidence>
<evidence type="ECO:0000256" key="7">
    <source>
        <dbReference type="ARBA" id="ARBA00023136"/>
    </source>
</evidence>
<feature type="transmembrane region" description="Helical" evidence="8">
    <location>
        <begin position="172"/>
        <end position="196"/>
    </location>
</feature>
<feature type="domain" description="Type II secretion system protein GspF" evidence="9">
    <location>
        <begin position="270"/>
        <end position="393"/>
    </location>
</feature>
<sequence>MKFNYQGRNKKGEIHTGQIEASSKEGAISLLQKNGLCVTFLEEAKSPLYAKRLRIFEVISQKDVVLFSRQLSIMFKSKVPLVESLRVLSSQTTNPDFREKIVEISEEVEGGTPLSRALARYPKVFSSFYVAMVKSGEISGKLSEVLGYLADHLEREYHLAAKTKGALVYPSLIVFVVIMVLVLMVFFVIPQLAAVFEAGNEALPFMTRVVITSANFLRSFGWIMILGLILVLFSGFRYYQSDKGKKFFDKLFLELPMIGSLLKMINLARFAENFSTLISGGLPISQCLETVGDIIDNTAYKEIIFQTRDEVRRGVPISSVLSRAPQIFPPVFIQMILVGEKTGTLDTTLMNLVDFYQKEIDRAIDNVLNVLEPVLILILGVVVAGVMLSILMPLYKMIAI</sequence>
<dbReference type="GO" id="GO:0005886">
    <property type="term" value="C:plasma membrane"/>
    <property type="evidence" value="ECO:0007669"/>
    <property type="project" value="UniProtKB-SubCell"/>
</dbReference>
<proteinExistence type="inferred from homology"/>
<dbReference type="Proteomes" id="UP000229166">
    <property type="component" value="Unassembled WGS sequence"/>
</dbReference>
<dbReference type="PANTHER" id="PTHR30012:SF0">
    <property type="entry name" value="TYPE II SECRETION SYSTEM PROTEIN F-RELATED"/>
    <property type="match status" value="1"/>
</dbReference>
<evidence type="ECO:0000256" key="4">
    <source>
        <dbReference type="ARBA" id="ARBA00022519"/>
    </source>
</evidence>
<organism evidence="10 11">
    <name type="scientific">Candidatus Nealsonbacteria bacterium CG_4_10_14_0_2_um_filter_40_15</name>
    <dbReference type="NCBI Taxonomy" id="1974682"/>
    <lineage>
        <taxon>Bacteria</taxon>
        <taxon>Candidatus Nealsoniibacteriota</taxon>
    </lineage>
</organism>
<dbReference type="InterPro" id="IPR003004">
    <property type="entry name" value="GspF/PilC"/>
</dbReference>
<keyword evidence="5 8" id="KW-0812">Transmembrane</keyword>
<dbReference type="PANTHER" id="PTHR30012">
    <property type="entry name" value="GENERAL SECRETION PATHWAY PROTEIN"/>
    <property type="match status" value="1"/>
</dbReference>
<evidence type="ECO:0000259" key="9">
    <source>
        <dbReference type="Pfam" id="PF00482"/>
    </source>
</evidence>
<keyword evidence="7 8" id="KW-0472">Membrane</keyword>
<keyword evidence="3" id="KW-1003">Cell membrane</keyword>
<dbReference type="PRINTS" id="PR00812">
    <property type="entry name" value="BCTERIALGSPF"/>
</dbReference>
<evidence type="ECO:0000256" key="8">
    <source>
        <dbReference type="SAM" id="Phobius"/>
    </source>
</evidence>
<keyword evidence="4" id="KW-0997">Cell inner membrane</keyword>
<protein>
    <recommendedName>
        <fullName evidence="9">Type II secretion system protein GspF domain-containing protein</fullName>
    </recommendedName>
</protein>
<dbReference type="Pfam" id="PF00482">
    <property type="entry name" value="T2SSF"/>
    <property type="match status" value="2"/>
</dbReference>
<name>A0A2M7UTW0_9BACT</name>
<feature type="transmembrane region" description="Helical" evidence="8">
    <location>
        <begin position="374"/>
        <end position="395"/>
    </location>
</feature>
<dbReference type="Gene3D" id="1.20.81.30">
    <property type="entry name" value="Type II secretion system (T2SS), domain F"/>
    <property type="match status" value="2"/>
</dbReference>
<dbReference type="EMBL" id="PFOZ01000050">
    <property type="protein sequence ID" value="PIZ86836.1"/>
    <property type="molecule type" value="Genomic_DNA"/>
</dbReference>
<evidence type="ECO:0000256" key="5">
    <source>
        <dbReference type="ARBA" id="ARBA00022692"/>
    </source>
</evidence>
<dbReference type="InterPro" id="IPR018076">
    <property type="entry name" value="T2SS_GspF_dom"/>
</dbReference>
<accession>A0A2M7UTW0</accession>
<feature type="domain" description="Type II secretion system protein GspF" evidence="9">
    <location>
        <begin position="67"/>
        <end position="190"/>
    </location>
</feature>
<feature type="transmembrane region" description="Helical" evidence="8">
    <location>
        <begin position="216"/>
        <end position="239"/>
    </location>
</feature>
<dbReference type="InterPro" id="IPR042094">
    <property type="entry name" value="T2SS_GspF_sf"/>
</dbReference>
<dbReference type="FunFam" id="1.20.81.30:FF:000001">
    <property type="entry name" value="Type II secretion system protein F"/>
    <property type="match status" value="2"/>
</dbReference>
<evidence type="ECO:0000256" key="3">
    <source>
        <dbReference type="ARBA" id="ARBA00022475"/>
    </source>
</evidence>